<dbReference type="InterPro" id="IPR002347">
    <property type="entry name" value="SDR_fam"/>
</dbReference>
<dbReference type="AlphaFoldDB" id="A0A1M6LYY3"/>
<dbReference type="OrthoDB" id="9803333at2"/>
<name>A0A1M6LYY3_9BACE</name>
<protein>
    <submittedName>
        <fullName evidence="5">3-oxoacyl-[acyl-carrier protein] reductase</fullName>
    </submittedName>
    <submittedName>
        <fullName evidence="4">SDR family oxidoreductase</fullName>
    </submittedName>
</protein>
<reference evidence="6" key="1">
    <citation type="submission" date="2016-11" db="EMBL/GenBank/DDBJ databases">
        <authorList>
            <person name="Varghese N."/>
            <person name="Submissions S."/>
        </authorList>
    </citation>
    <scope>NUCLEOTIDE SEQUENCE [LARGE SCALE GENOMIC DNA]</scope>
    <source>
        <strain evidence="6">DSM 26884</strain>
    </source>
</reference>
<evidence type="ECO:0000313" key="5">
    <source>
        <dbReference type="EMBL" id="SHJ76458.1"/>
    </source>
</evidence>
<dbReference type="InterPro" id="IPR052178">
    <property type="entry name" value="Sec_Metab_Biosynth_SDR"/>
</dbReference>
<dbReference type="InterPro" id="IPR036291">
    <property type="entry name" value="NAD(P)-bd_dom_sf"/>
</dbReference>
<dbReference type="GeneID" id="92714847"/>
<accession>A0A1M6LYY3</accession>
<dbReference type="GO" id="GO:0016491">
    <property type="term" value="F:oxidoreductase activity"/>
    <property type="evidence" value="ECO:0007669"/>
    <property type="project" value="UniProtKB-KW"/>
</dbReference>
<evidence type="ECO:0000313" key="4">
    <source>
        <dbReference type="EMBL" id="RGX79995.1"/>
    </source>
</evidence>
<dbReference type="CDD" id="cd05233">
    <property type="entry name" value="SDR_c"/>
    <property type="match status" value="1"/>
</dbReference>
<dbReference type="eggNOG" id="COG1028">
    <property type="taxonomic scope" value="Bacteria"/>
</dbReference>
<dbReference type="SUPFAM" id="SSF51735">
    <property type="entry name" value="NAD(P)-binding Rossmann-fold domains"/>
    <property type="match status" value="1"/>
</dbReference>
<reference evidence="5" key="2">
    <citation type="submission" date="2016-11" db="EMBL/GenBank/DDBJ databases">
        <authorList>
            <person name="Jaros S."/>
            <person name="Januszkiewicz K."/>
            <person name="Wedrychowicz H."/>
        </authorList>
    </citation>
    <scope>NUCLEOTIDE SEQUENCE [LARGE SCALE GENOMIC DNA]</scope>
    <source>
        <strain evidence="5">DSM 26884</strain>
    </source>
</reference>
<keyword evidence="6" id="KW-1185">Reference proteome</keyword>
<dbReference type="PANTHER" id="PTHR43618:SF13">
    <property type="entry name" value="CHAIN DEHYDROGENASE, PUTATIVE (AFU_ORTHOLOGUE AFUA_1G17650)-RELATED"/>
    <property type="match status" value="1"/>
</dbReference>
<evidence type="ECO:0000313" key="6">
    <source>
        <dbReference type="Proteomes" id="UP000184192"/>
    </source>
</evidence>
<keyword evidence="2" id="KW-0521">NADP</keyword>
<keyword evidence="3" id="KW-0560">Oxidoreductase</keyword>
<dbReference type="EMBL" id="FQZN01000058">
    <property type="protein sequence ID" value="SHJ76458.1"/>
    <property type="molecule type" value="Genomic_DNA"/>
</dbReference>
<organism evidence="5 6">
    <name type="scientific">Bacteroides stercorirosoris</name>
    <dbReference type="NCBI Taxonomy" id="871324"/>
    <lineage>
        <taxon>Bacteria</taxon>
        <taxon>Pseudomonadati</taxon>
        <taxon>Bacteroidota</taxon>
        <taxon>Bacteroidia</taxon>
        <taxon>Bacteroidales</taxon>
        <taxon>Bacteroidaceae</taxon>
        <taxon>Bacteroides</taxon>
    </lineage>
</organism>
<dbReference type="Proteomes" id="UP000184192">
    <property type="component" value="Unassembled WGS sequence"/>
</dbReference>
<dbReference type="PRINTS" id="PR00081">
    <property type="entry name" value="GDHRDH"/>
</dbReference>
<evidence type="ECO:0000313" key="7">
    <source>
        <dbReference type="Proteomes" id="UP000286075"/>
    </source>
</evidence>
<dbReference type="Pfam" id="PF00106">
    <property type="entry name" value="adh_short"/>
    <property type="match status" value="1"/>
</dbReference>
<dbReference type="EMBL" id="QSCF01000006">
    <property type="protein sequence ID" value="RGX79995.1"/>
    <property type="molecule type" value="Genomic_DNA"/>
</dbReference>
<evidence type="ECO:0000256" key="1">
    <source>
        <dbReference type="ARBA" id="ARBA00006484"/>
    </source>
</evidence>
<dbReference type="Proteomes" id="UP000286075">
    <property type="component" value="Unassembled WGS sequence"/>
</dbReference>
<dbReference type="PANTHER" id="PTHR43618">
    <property type="entry name" value="7-ALPHA-HYDROXYSTEROID DEHYDROGENASE"/>
    <property type="match status" value="1"/>
</dbReference>
<evidence type="ECO:0000256" key="2">
    <source>
        <dbReference type="ARBA" id="ARBA00022857"/>
    </source>
</evidence>
<sequence length="240" mass="26370">MKNAIVTGGTKGIGLAISKMLLQEDFFVTITYAQNSLAAESCRESLNSISENYEIVKADQSSKLEMQAFVNHILTTKKSVDCLVCNAGATLRKSLLETSNEDWENTMLVNVNSNVYLIRDLYSLIPHSSRIIFIGSLMAIHPHSTSLAYGVTKSALHALAKNLVKSFEDTGTTVNVIAPGFVETEWQKGKPQYIRNSIYGKTAIKRFADVEEIADAVKFCIHNAFLNGSVIEISGGYSYT</sequence>
<gene>
    <name evidence="4" type="ORF">DXA68_05210</name>
    <name evidence="5" type="ORF">SAMN05444350_15813</name>
</gene>
<dbReference type="RefSeq" id="WP_025835100.1">
    <property type="nucleotide sequence ID" value="NZ_CABMFG010000006.1"/>
</dbReference>
<proteinExistence type="inferred from homology"/>
<evidence type="ECO:0000256" key="3">
    <source>
        <dbReference type="ARBA" id="ARBA00023002"/>
    </source>
</evidence>
<dbReference type="Gene3D" id="3.40.50.720">
    <property type="entry name" value="NAD(P)-binding Rossmann-like Domain"/>
    <property type="match status" value="1"/>
</dbReference>
<comment type="similarity">
    <text evidence="1">Belongs to the short-chain dehydrogenases/reductases (SDR) family.</text>
</comment>
<reference evidence="4 7" key="3">
    <citation type="submission" date="2018-08" db="EMBL/GenBank/DDBJ databases">
        <title>A genome reference for cultivated species of the human gut microbiota.</title>
        <authorList>
            <person name="Zou Y."/>
            <person name="Xue W."/>
            <person name="Luo G."/>
        </authorList>
    </citation>
    <scope>NUCLEOTIDE SEQUENCE [LARGE SCALE GENOMIC DNA]</scope>
    <source>
        <strain evidence="4 7">OF03-9BH</strain>
    </source>
</reference>